<gene>
    <name evidence="3" type="ORF">EX30DRAFT_94903</name>
</gene>
<dbReference type="CDD" id="cd02440">
    <property type="entry name" value="AdoMet_MTases"/>
    <property type="match status" value="1"/>
</dbReference>
<dbReference type="PANTHER" id="PTHR43861:SF3">
    <property type="entry name" value="PUTATIVE (AFU_ORTHOLOGUE AFUA_2G14390)-RELATED"/>
    <property type="match status" value="1"/>
</dbReference>
<dbReference type="SUPFAM" id="SSF53335">
    <property type="entry name" value="S-adenosyl-L-methionine-dependent methyltransferases"/>
    <property type="match status" value="1"/>
</dbReference>
<feature type="domain" description="Methyltransferase" evidence="2">
    <location>
        <begin position="53"/>
        <end position="166"/>
    </location>
</feature>
<evidence type="ECO:0000259" key="2">
    <source>
        <dbReference type="Pfam" id="PF13649"/>
    </source>
</evidence>
<dbReference type="EMBL" id="ML220113">
    <property type="protein sequence ID" value="TGZ83935.1"/>
    <property type="molecule type" value="Genomic_DNA"/>
</dbReference>
<keyword evidence="3" id="KW-0489">Methyltransferase</keyword>
<keyword evidence="1 3" id="KW-0808">Transferase</keyword>
<organism evidence="3 4">
    <name type="scientific">Ascodesmis nigricans</name>
    <dbReference type="NCBI Taxonomy" id="341454"/>
    <lineage>
        <taxon>Eukaryota</taxon>
        <taxon>Fungi</taxon>
        <taxon>Dikarya</taxon>
        <taxon>Ascomycota</taxon>
        <taxon>Pezizomycotina</taxon>
        <taxon>Pezizomycetes</taxon>
        <taxon>Pezizales</taxon>
        <taxon>Ascodesmidaceae</taxon>
        <taxon>Ascodesmis</taxon>
    </lineage>
</organism>
<dbReference type="Gene3D" id="3.40.50.150">
    <property type="entry name" value="Vaccinia Virus protein VP39"/>
    <property type="match status" value="1"/>
</dbReference>
<dbReference type="GO" id="GO:0008168">
    <property type="term" value="F:methyltransferase activity"/>
    <property type="evidence" value="ECO:0007669"/>
    <property type="project" value="UniProtKB-KW"/>
</dbReference>
<sequence length="216" mass="23387">MTTPTHFIPTSSLYTQWASTYDHDSNVLQLLDDAAFNTHILPLLNSLPPFTTILDLGCGTGRNTIKIYESLPRGKGCRIVALDGSEAMMVIAKTRIAESGNQEKEEEGDITWVHADISTSSMEIVKQKLTVGGGEGVDIVISTLVLEHLPLETFFSAVSGVLKNGGWAWVTDMHVEMGASRAGFRSGDGVKLQGESWNHAFEKVDFCGGAVCEGLR</sequence>
<keyword evidence="4" id="KW-1185">Reference proteome</keyword>
<dbReference type="InParanoid" id="A0A4V6RHH8"/>
<name>A0A4V6RHH8_9PEZI</name>
<protein>
    <submittedName>
        <fullName evidence="3">S-adenosyl-L-methionine-dependent methyltransferase</fullName>
    </submittedName>
</protein>
<dbReference type="InterPro" id="IPR029063">
    <property type="entry name" value="SAM-dependent_MTases_sf"/>
</dbReference>
<dbReference type="GO" id="GO:0032259">
    <property type="term" value="P:methylation"/>
    <property type="evidence" value="ECO:0007669"/>
    <property type="project" value="UniProtKB-KW"/>
</dbReference>
<reference evidence="3 4" key="1">
    <citation type="submission" date="2019-04" db="EMBL/GenBank/DDBJ databases">
        <title>Comparative genomics and transcriptomics to analyze fruiting body development in filamentous ascomycetes.</title>
        <authorList>
            <consortium name="DOE Joint Genome Institute"/>
            <person name="Lutkenhaus R."/>
            <person name="Traeger S."/>
            <person name="Breuer J."/>
            <person name="Kuo A."/>
            <person name="Lipzen A."/>
            <person name="Pangilinan J."/>
            <person name="Dilworth D."/>
            <person name="Sandor L."/>
            <person name="Poggeler S."/>
            <person name="Barry K."/>
            <person name="Grigoriev I.V."/>
            <person name="Nowrousian M."/>
        </authorList>
    </citation>
    <scope>NUCLEOTIDE SEQUENCE [LARGE SCALE GENOMIC DNA]</scope>
    <source>
        <strain evidence="3 4">CBS 389.68</strain>
    </source>
</reference>
<dbReference type="PANTHER" id="PTHR43861">
    <property type="entry name" value="TRANS-ACONITATE 2-METHYLTRANSFERASE-RELATED"/>
    <property type="match status" value="1"/>
</dbReference>
<dbReference type="InterPro" id="IPR041698">
    <property type="entry name" value="Methyltransf_25"/>
</dbReference>
<accession>A0A4V6RHH8</accession>
<dbReference type="OrthoDB" id="66144at2759"/>
<dbReference type="AlphaFoldDB" id="A0A4V6RHH8"/>
<dbReference type="Pfam" id="PF13649">
    <property type="entry name" value="Methyltransf_25"/>
    <property type="match status" value="1"/>
</dbReference>
<evidence type="ECO:0000313" key="4">
    <source>
        <dbReference type="Proteomes" id="UP000298138"/>
    </source>
</evidence>
<dbReference type="Proteomes" id="UP000298138">
    <property type="component" value="Unassembled WGS sequence"/>
</dbReference>
<dbReference type="STRING" id="341454.A0A4V6RHH8"/>
<evidence type="ECO:0000313" key="3">
    <source>
        <dbReference type="EMBL" id="TGZ83935.1"/>
    </source>
</evidence>
<evidence type="ECO:0000256" key="1">
    <source>
        <dbReference type="ARBA" id="ARBA00022679"/>
    </source>
</evidence>
<proteinExistence type="predicted"/>